<protein>
    <submittedName>
        <fullName evidence="2">Uncharacterized protein</fullName>
    </submittedName>
</protein>
<dbReference type="Proteomes" id="UP001168524">
    <property type="component" value="Unassembled WGS sequence"/>
</dbReference>
<dbReference type="EMBL" id="JAUDZE010000002">
    <property type="protein sequence ID" value="MDN0013820.1"/>
    <property type="molecule type" value="Genomic_DNA"/>
</dbReference>
<gene>
    <name evidence="2" type="ORF">QTA56_06140</name>
</gene>
<reference evidence="2" key="1">
    <citation type="submission" date="2023-06" db="EMBL/GenBank/DDBJ databases">
        <title>Two novel species of Acinetobacter isolated from motorbike repairing workshop in Vietnam.</title>
        <authorList>
            <person name="Le N.T.T."/>
        </authorList>
    </citation>
    <scope>NUCLEOTIDE SEQUENCE</scope>
    <source>
        <strain evidence="2">VNH17</strain>
    </source>
</reference>
<proteinExistence type="predicted"/>
<dbReference type="RefSeq" id="WP_267980082.1">
    <property type="nucleotide sequence ID" value="NZ_JAPQKF010000002.1"/>
</dbReference>
<organism evidence="2 3">
    <name type="scientific">Acinetobacter thutiue</name>
    <dbReference type="NCBI Taxonomy" id="2998078"/>
    <lineage>
        <taxon>Bacteria</taxon>
        <taxon>Pseudomonadati</taxon>
        <taxon>Pseudomonadota</taxon>
        <taxon>Gammaproteobacteria</taxon>
        <taxon>Moraxellales</taxon>
        <taxon>Moraxellaceae</taxon>
        <taxon>Acinetobacter</taxon>
    </lineage>
</organism>
<keyword evidence="1" id="KW-0812">Transmembrane</keyword>
<keyword evidence="1" id="KW-0472">Membrane</keyword>
<name>A0ABT7WMD9_9GAMM</name>
<feature type="transmembrane region" description="Helical" evidence="1">
    <location>
        <begin position="136"/>
        <end position="154"/>
    </location>
</feature>
<keyword evidence="1" id="KW-1133">Transmembrane helix</keyword>
<comment type="caution">
    <text evidence="2">The sequence shown here is derived from an EMBL/GenBank/DDBJ whole genome shotgun (WGS) entry which is preliminary data.</text>
</comment>
<keyword evidence="3" id="KW-1185">Reference proteome</keyword>
<accession>A0ABT7WMD9</accession>
<evidence type="ECO:0000256" key="1">
    <source>
        <dbReference type="SAM" id="Phobius"/>
    </source>
</evidence>
<sequence length="159" mass="17226">MTLQLDLEKYANSNAVLIQIYINRMVLGASSVTGQMAGSASFSHPRSLLGNYSIAEETLTKLIKQGKFSFLDSAPIMFIQAMERTEAGLTQVEIRALQELGLASGARAVAVYDETGKLLTPNSLPSPVNLKRLKSMLGLTVGVMVLLCLIYVLVFKTVT</sequence>
<evidence type="ECO:0000313" key="2">
    <source>
        <dbReference type="EMBL" id="MDN0013820.1"/>
    </source>
</evidence>
<evidence type="ECO:0000313" key="3">
    <source>
        <dbReference type="Proteomes" id="UP001168524"/>
    </source>
</evidence>